<dbReference type="AlphaFoldDB" id="A0A1I0GHH6"/>
<gene>
    <name evidence="2" type="ORF">SAMN04487962_11838</name>
</gene>
<reference evidence="3" key="1">
    <citation type="submission" date="2016-10" db="EMBL/GenBank/DDBJ databases">
        <authorList>
            <person name="Varghese N."/>
            <person name="Submissions S."/>
        </authorList>
    </citation>
    <scope>NUCLEOTIDE SEQUENCE [LARGE SCALE GENOMIC DNA]</scope>
    <source>
        <strain evidence="3">CGMCC 1.6489</strain>
    </source>
</reference>
<dbReference type="GO" id="GO:0004519">
    <property type="term" value="F:endonuclease activity"/>
    <property type="evidence" value="ECO:0007669"/>
    <property type="project" value="UniProtKB-KW"/>
</dbReference>
<dbReference type="InterPro" id="IPR041685">
    <property type="entry name" value="AAA_GajA/Old/RecF-like"/>
</dbReference>
<evidence type="ECO:0000313" key="2">
    <source>
        <dbReference type="EMBL" id="SET70345.1"/>
    </source>
</evidence>
<dbReference type="PANTHER" id="PTHR43581">
    <property type="entry name" value="ATP/GTP PHOSPHATASE"/>
    <property type="match status" value="1"/>
</dbReference>
<dbReference type="InterPro" id="IPR027417">
    <property type="entry name" value="P-loop_NTPase"/>
</dbReference>
<keyword evidence="3" id="KW-1185">Reference proteome</keyword>
<dbReference type="PANTHER" id="PTHR43581:SF3">
    <property type="entry name" value="AAA+ ATPASE DOMAIN-CONTAINING PROTEIN"/>
    <property type="match status" value="1"/>
</dbReference>
<keyword evidence="2" id="KW-0378">Hydrolase</keyword>
<dbReference type="Pfam" id="PF13175">
    <property type="entry name" value="AAA_15"/>
    <property type="match status" value="1"/>
</dbReference>
<protein>
    <submittedName>
        <fullName evidence="2">Predicted ATP-dependent endonuclease of the OLD family, contains P-loop ATPase and TOPRIM domains</fullName>
    </submittedName>
</protein>
<dbReference type="Proteomes" id="UP000198762">
    <property type="component" value="Unassembled WGS sequence"/>
</dbReference>
<dbReference type="OrthoDB" id="3322489at2"/>
<dbReference type="STRING" id="430453.SAMN04487962_11838"/>
<dbReference type="Gene3D" id="3.40.50.300">
    <property type="entry name" value="P-loop containing nucleotide triphosphate hydrolases"/>
    <property type="match status" value="1"/>
</dbReference>
<dbReference type="EMBL" id="FOHZ01000018">
    <property type="protein sequence ID" value="SET70345.1"/>
    <property type="molecule type" value="Genomic_DNA"/>
</dbReference>
<dbReference type="SUPFAM" id="SSF52540">
    <property type="entry name" value="P-loop containing nucleoside triphosphate hydrolases"/>
    <property type="match status" value="1"/>
</dbReference>
<accession>A0A1I0GHH6</accession>
<dbReference type="InterPro" id="IPR051396">
    <property type="entry name" value="Bact_Antivir_Def_Nuclease"/>
</dbReference>
<evidence type="ECO:0000259" key="1">
    <source>
        <dbReference type="Pfam" id="PF13175"/>
    </source>
</evidence>
<sequence>MKLAKAHIKEFRSINDSTEFEINDITCLVGKNESGKTAILRALYKLNPIIEEHGYFDVTDDYPRRDVSDYEEAVEEGEREPAVVVTATYELENEDIFAVQAIYGDECFASSNPIVSLSKDYDNKRTFGELKLNQEKAVQHLIRSTDLSATVSEQALAAGSVSEVYTIIEEAEQTDAAQSLLRKIEPIKENGLRYVVYNEILRSRIPKFLYFDDYYQMKGQDNVEALQKRRAEGKLIESDHPLLGLLSLAKLKLDELSDPKRTEALLSKLEAAENQLTSRVLKYWSQNKHIRLKFDIRPAQPEDPEGMRSGTNIWGRVVDTKHMVSTPLRTRSRGFVWFFSFLAWYSELKRNKENLILLLDEPGLSLHAKAQADLLEYFERELRPHHQVIYSTHSPFLVDSTRFDRVRIVQDISVETSDEMVPKEKEGTKVTTEILEATEDSLFPLQGALGYEIHQTLFVGPNNLVVEGVSDLLYLQTVSSLLQESGEDGLSDHWTITPVGGSDKVSTFVSLIGSQRKLNVAVLIDYQKKDKQSIDNIFKKKLLQKKSVLTYADFTDGDEADVEDMFNEGFYLKLVNKEYGINISVSDLRKGKGRVVKKVEEYLEKHPLPNGVKFNHYRPAKYFASKIGELKKDLSDSQLDRFRQAFGSLNDLI</sequence>
<proteinExistence type="predicted"/>
<name>A0A1I0GHH6_9GAMM</name>
<dbReference type="RefSeq" id="WP_091853806.1">
    <property type="nucleotide sequence ID" value="NZ_FOHZ01000018.1"/>
</dbReference>
<feature type="domain" description="Endonuclease GajA/Old nuclease/RecF-like AAA" evidence="1">
    <location>
        <begin position="1"/>
        <end position="398"/>
    </location>
</feature>
<dbReference type="CDD" id="cd00267">
    <property type="entry name" value="ABC_ATPase"/>
    <property type="match status" value="1"/>
</dbReference>
<keyword evidence="2" id="KW-0255">Endonuclease</keyword>
<organism evidence="2 3">
    <name type="scientific">Marinobacter segnicrescens</name>
    <dbReference type="NCBI Taxonomy" id="430453"/>
    <lineage>
        <taxon>Bacteria</taxon>
        <taxon>Pseudomonadati</taxon>
        <taxon>Pseudomonadota</taxon>
        <taxon>Gammaproteobacteria</taxon>
        <taxon>Pseudomonadales</taxon>
        <taxon>Marinobacteraceae</taxon>
        <taxon>Marinobacter</taxon>
    </lineage>
</organism>
<keyword evidence="2" id="KW-0540">Nuclease</keyword>
<evidence type="ECO:0000313" key="3">
    <source>
        <dbReference type="Proteomes" id="UP000198762"/>
    </source>
</evidence>